<feature type="domain" description="AMP-dependent synthetase/ligase" evidence="3">
    <location>
        <begin position="10"/>
        <end position="362"/>
    </location>
</feature>
<dbReference type="CDD" id="cd17631">
    <property type="entry name" value="FACL_FadD13-like"/>
    <property type="match status" value="1"/>
</dbReference>
<dbReference type="SUPFAM" id="SSF56801">
    <property type="entry name" value="Acetyl-CoA synthetase-like"/>
    <property type="match status" value="1"/>
</dbReference>
<dbReference type="PANTHER" id="PTHR43767:SF1">
    <property type="entry name" value="NONRIBOSOMAL PEPTIDE SYNTHASE PES1 (EUROFUNG)-RELATED"/>
    <property type="match status" value="1"/>
</dbReference>
<dbReference type="Pfam" id="PF00501">
    <property type="entry name" value="AMP-binding"/>
    <property type="match status" value="1"/>
</dbReference>
<protein>
    <submittedName>
        <fullName evidence="5">AMP-binding protein</fullName>
    </submittedName>
</protein>
<dbReference type="PANTHER" id="PTHR43767">
    <property type="entry name" value="LONG-CHAIN-FATTY-ACID--COA LIGASE"/>
    <property type="match status" value="1"/>
</dbReference>
<gene>
    <name evidence="5" type="ORF">GLW05_15875</name>
</gene>
<dbReference type="InterPro" id="IPR000873">
    <property type="entry name" value="AMP-dep_synth/lig_dom"/>
</dbReference>
<dbReference type="InterPro" id="IPR045851">
    <property type="entry name" value="AMP-bd_C_sf"/>
</dbReference>
<dbReference type="Gene3D" id="3.40.50.12780">
    <property type="entry name" value="N-terminal domain of ligase-like"/>
    <property type="match status" value="1"/>
</dbReference>
<dbReference type="EMBL" id="WMEQ01000013">
    <property type="protein sequence ID" value="MYL35062.1"/>
    <property type="molecule type" value="Genomic_DNA"/>
</dbReference>
<comment type="caution">
    <text evidence="5">The sequence shown here is derived from an EMBL/GenBank/DDBJ whole genome shotgun (WGS) entry which is preliminary data.</text>
</comment>
<sequence>MKCELDWIEGRARLYPNAVGIVDADTGESWTFEQLNNRAIRLASFFQDKGISKGDRLGLLAPNHISYMDFLFACMKLGAIFVPLNWRLSQEELSYVIRDADLHFIGLHRSFQGNEDWYEAFAPLIHIENNNYLDALDTGGVSTLQAMDEVEEADSLAMIYTGGTTGKPKGAVLTHQSIMWNALNTIVSWNLGRGDCTITCLPMFHTGGLNALSVPVLMAGGKVALSSSFDAEQAVLDINRYQCTIVLLVPTMYHMLVRTKAFEHTTFSSMKVFLSGGAPCPYGVYEAFAKKGLPFKEGYGLTEAGPNNFYIDPSMAYQKKGSVGKAMIFNDIKILTSDGKDAEADEVGELLLKGKHTFSYYWNRPDATNETWKDGWLHTGDLARQDEEGYVYIVGRKKEMIITGGENVYPLEIEHWLESHESVNEVAVVGIPDEKWGEIVTAFVSLHDKSRVTEHELRAYCKYKLAGYKIPKTILIVPDLPKTDVGKIDKKGLLQQYSVS</sequence>
<dbReference type="InterPro" id="IPR042099">
    <property type="entry name" value="ANL_N_sf"/>
</dbReference>
<evidence type="ECO:0000313" key="5">
    <source>
        <dbReference type="EMBL" id="MYL35062.1"/>
    </source>
</evidence>
<dbReference type="Pfam" id="PF13193">
    <property type="entry name" value="AMP-binding_C"/>
    <property type="match status" value="1"/>
</dbReference>
<evidence type="ECO:0000259" key="4">
    <source>
        <dbReference type="Pfam" id="PF13193"/>
    </source>
</evidence>
<organism evidence="5 6">
    <name type="scientific">Pontibacillus yanchengensis</name>
    <dbReference type="NCBI Taxonomy" id="462910"/>
    <lineage>
        <taxon>Bacteria</taxon>
        <taxon>Bacillati</taxon>
        <taxon>Bacillota</taxon>
        <taxon>Bacilli</taxon>
        <taxon>Bacillales</taxon>
        <taxon>Bacillaceae</taxon>
        <taxon>Pontibacillus</taxon>
    </lineage>
</organism>
<dbReference type="InterPro" id="IPR020845">
    <property type="entry name" value="AMP-binding_CS"/>
</dbReference>
<dbReference type="Gene3D" id="3.30.300.30">
    <property type="match status" value="1"/>
</dbReference>
<reference evidence="5 6" key="1">
    <citation type="submission" date="2019-11" db="EMBL/GenBank/DDBJ databases">
        <title>Genome sequences of 17 halophilic strains isolated from different environments.</title>
        <authorList>
            <person name="Furrow R.E."/>
        </authorList>
    </citation>
    <scope>NUCLEOTIDE SEQUENCE [LARGE SCALE GENOMIC DNA]</scope>
    <source>
        <strain evidence="5 6">22514_16_FS</strain>
    </source>
</reference>
<dbReference type="GO" id="GO:0016878">
    <property type="term" value="F:acid-thiol ligase activity"/>
    <property type="evidence" value="ECO:0007669"/>
    <property type="project" value="UniProtKB-ARBA"/>
</dbReference>
<keyword evidence="2" id="KW-0436">Ligase</keyword>
<evidence type="ECO:0000313" key="6">
    <source>
        <dbReference type="Proteomes" id="UP000468638"/>
    </source>
</evidence>
<comment type="similarity">
    <text evidence="1">Belongs to the ATP-dependent AMP-binding enzyme family.</text>
</comment>
<accession>A0A6I5A2Q3</accession>
<dbReference type="RefSeq" id="WP_160850009.1">
    <property type="nucleotide sequence ID" value="NZ_WMEQ01000013.1"/>
</dbReference>
<feature type="domain" description="AMP-binding enzyme C-terminal" evidence="4">
    <location>
        <begin position="412"/>
        <end position="487"/>
    </location>
</feature>
<dbReference type="Proteomes" id="UP000468638">
    <property type="component" value="Unassembled WGS sequence"/>
</dbReference>
<evidence type="ECO:0000256" key="2">
    <source>
        <dbReference type="ARBA" id="ARBA00022598"/>
    </source>
</evidence>
<proteinExistence type="inferred from homology"/>
<dbReference type="PROSITE" id="PS00455">
    <property type="entry name" value="AMP_BINDING"/>
    <property type="match status" value="1"/>
</dbReference>
<dbReference type="AlphaFoldDB" id="A0A6I5A2Q3"/>
<name>A0A6I5A2Q3_9BACI</name>
<dbReference type="InterPro" id="IPR050237">
    <property type="entry name" value="ATP-dep_AMP-bd_enzyme"/>
</dbReference>
<dbReference type="OrthoDB" id="9803968at2"/>
<evidence type="ECO:0000259" key="3">
    <source>
        <dbReference type="Pfam" id="PF00501"/>
    </source>
</evidence>
<dbReference type="FunFam" id="3.30.300.30:FF:000008">
    <property type="entry name" value="2,3-dihydroxybenzoate-AMP ligase"/>
    <property type="match status" value="1"/>
</dbReference>
<dbReference type="InterPro" id="IPR025110">
    <property type="entry name" value="AMP-bd_C"/>
</dbReference>
<evidence type="ECO:0000256" key="1">
    <source>
        <dbReference type="ARBA" id="ARBA00006432"/>
    </source>
</evidence>